<dbReference type="EMBL" id="CVQI01031808">
    <property type="protein sequence ID" value="CRK39647.1"/>
    <property type="molecule type" value="Genomic_DNA"/>
</dbReference>
<protein>
    <recommendedName>
        <fullName evidence="2">Heterokaryon incompatibility domain-containing protein</fullName>
    </recommendedName>
</protein>
<feature type="region of interest" description="Disordered" evidence="1">
    <location>
        <begin position="1"/>
        <end position="67"/>
    </location>
</feature>
<sequence>MVVPSASLASGTDAEMASVAHSDDDTMNVVGSRRNKSQRQQDEAHESVTSGVEGLLMTPGPKSLKPHQLNPMPTTTAGDQLYNPSTYCGTDEYPAHQQQHERHAARLSPTMRLIYAKTYELHEFFAGDVPPYAILSHTWADDEVTYHDIKNITSWAKPKQGFPKIQWACQEATVKGIDYVWVDTCCIYKSSSAELSEAINSMYQWYRDAQVCYAYLEDFPAQEKPAKAVEPGQVRKVDYTVFRQCRWFTRGWTLQE</sequence>
<dbReference type="InterPro" id="IPR010730">
    <property type="entry name" value="HET"/>
</dbReference>
<gene>
    <name evidence="3" type="ORF">BN1723_015562</name>
</gene>
<reference evidence="4" key="1">
    <citation type="submission" date="2015-05" db="EMBL/GenBank/DDBJ databases">
        <authorList>
            <person name="Fogelqvist Johan"/>
        </authorList>
    </citation>
    <scope>NUCLEOTIDE SEQUENCE [LARGE SCALE GENOMIC DNA]</scope>
</reference>
<dbReference type="PANTHER" id="PTHR10622">
    <property type="entry name" value="HET DOMAIN-CONTAINING PROTEIN"/>
    <property type="match status" value="1"/>
</dbReference>
<evidence type="ECO:0000256" key="1">
    <source>
        <dbReference type="SAM" id="MobiDB-lite"/>
    </source>
</evidence>
<evidence type="ECO:0000313" key="4">
    <source>
        <dbReference type="Proteomes" id="UP000045706"/>
    </source>
</evidence>
<dbReference type="Proteomes" id="UP000045706">
    <property type="component" value="Unassembled WGS sequence"/>
</dbReference>
<name>A0A0G4MZP7_VERLO</name>
<organism evidence="3 4">
    <name type="scientific">Verticillium longisporum</name>
    <name type="common">Verticillium dahliae var. longisporum</name>
    <dbReference type="NCBI Taxonomy" id="100787"/>
    <lineage>
        <taxon>Eukaryota</taxon>
        <taxon>Fungi</taxon>
        <taxon>Dikarya</taxon>
        <taxon>Ascomycota</taxon>
        <taxon>Pezizomycotina</taxon>
        <taxon>Sordariomycetes</taxon>
        <taxon>Hypocreomycetidae</taxon>
        <taxon>Glomerellales</taxon>
        <taxon>Plectosphaerellaceae</taxon>
        <taxon>Verticillium</taxon>
    </lineage>
</organism>
<feature type="non-terminal residue" evidence="3">
    <location>
        <position position="256"/>
    </location>
</feature>
<dbReference type="PANTHER" id="PTHR10622:SF12">
    <property type="entry name" value="HET DOMAIN-CONTAINING PROTEIN"/>
    <property type="match status" value="1"/>
</dbReference>
<evidence type="ECO:0000313" key="3">
    <source>
        <dbReference type="EMBL" id="CRK39647.1"/>
    </source>
</evidence>
<evidence type="ECO:0000259" key="2">
    <source>
        <dbReference type="Pfam" id="PF06985"/>
    </source>
</evidence>
<proteinExistence type="predicted"/>
<dbReference type="Pfam" id="PF06985">
    <property type="entry name" value="HET"/>
    <property type="match status" value="1"/>
</dbReference>
<feature type="domain" description="Heterokaryon incompatibility" evidence="2">
    <location>
        <begin position="132"/>
        <end position="223"/>
    </location>
</feature>
<accession>A0A0G4MZP7</accession>
<dbReference type="AlphaFoldDB" id="A0A0G4MZP7"/>